<evidence type="ECO:0000313" key="7">
    <source>
        <dbReference type="Proteomes" id="UP000620124"/>
    </source>
</evidence>
<keyword evidence="7" id="KW-1185">Reference proteome</keyword>
<comment type="cofactor">
    <cofactor evidence="1">
        <name>a divalent metal cation</name>
        <dbReference type="ChEBI" id="CHEBI:60240"/>
    </cofactor>
</comment>
<dbReference type="PANTHER" id="PTHR34615">
    <property type="entry name" value="PX DOMAIN-CONTAINING PROTEIN"/>
    <property type="match status" value="1"/>
</dbReference>
<feature type="transmembrane region" description="Helical" evidence="4">
    <location>
        <begin position="246"/>
        <end position="268"/>
    </location>
</feature>
<evidence type="ECO:0000256" key="2">
    <source>
        <dbReference type="ARBA" id="ARBA00022723"/>
    </source>
</evidence>
<evidence type="ECO:0000256" key="3">
    <source>
        <dbReference type="SAM" id="MobiDB-lite"/>
    </source>
</evidence>
<keyword evidence="4" id="KW-0812">Transmembrane</keyword>
<dbReference type="Proteomes" id="UP000620124">
    <property type="component" value="Unassembled WGS sequence"/>
</dbReference>
<keyword evidence="4" id="KW-1133">Transmembrane helix</keyword>
<dbReference type="GO" id="GO:0046872">
    <property type="term" value="F:metal ion binding"/>
    <property type="evidence" value="ECO:0007669"/>
    <property type="project" value="UniProtKB-KW"/>
</dbReference>
<dbReference type="AlphaFoldDB" id="A0A8H6Z6L9"/>
<feature type="domain" description="DDE Tnp4" evidence="5">
    <location>
        <begin position="161"/>
        <end position="261"/>
    </location>
</feature>
<dbReference type="PANTHER" id="PTHR34615:SF1">
    <property type="entry name" value="PX DOMAIN-CONTAINING PROTEIN"/>
    <property type="match status" value="1"/>
</dbReference>
<dbReference type="OrthoDB" id="5945905at2759"/>
<evidence type="ECO:0000256" key="1">
    <source>
        <dbReference type="ARBA" id="ARBA00001968"/>
    </source>
</evidence>
<accession>A0A8H6Z6L9</accession>
<comment type="caution">
    <text evidence="6">The sequence shown here is derived from an EMBL/GenBank/DDBJ whole genome shotgun (WGS) entry which is preliminary data.</text>
</comment>
<dbReference type="InterPro" id="IPR027806">
    <property type="entry name" value="HARBI1_dom"/>
</dbReference>
<sequence>MRATFFRFTHADVYTLVDALNLPDVIYCEENRICEDKITALCMLLRRLAYPCRLVDLEVEFGWETSRTSRITRLTAEFLWSRWKHLLHFDADRLTPERLAYFAATISAKGSPASGIVAAIDGTLKKIAHPLRNQRIVFNGWYYNPCFWSRCRVEGMMLYTVLQESGLLQILDNHFWGPKGERLFVYGDPAYQTSEHIMALFKGARIIQAERDFNVKMSKIREPVEWMFKEVNTVFKFLNFSDNQKILLLPCGLYYLVAVLLTNAHTILCPSQNSKYFHCDPPSLREYFHGDAIEDVEPDRRCNDAPWGDVDVPLEDESDGDEEDDV</sequence>
<organism evidence="6 7">
    <name type="scientific">Mycena venus</name>
    <dbReference type="NCBI Taxonomy" id="2733690"/>
    <lineage>
        <taxon>Eukaryota</taxon>
        <taxon>Fungi</taxon>
        <taxon>Dikarya</taxon>
        <taxon>Basidiomycota</taxon>
        <taxon>Agaricomycotina</taxon>
        <taxon>Agaricomycetes</taxon>
        <taxon>Agaricomycetidae</taxon>
        <taxon>Agaricales</taxon>
        <taxon>Marasmiineae</taxon>
        <taxon>Mycenaceae</taxon>
        <taxon>Mycena</taxon>
    </lineage>
</organism>
<protein>
    <recommendedName>
        <fullName evidence="5">DDE Tnp4 domain-containing protein</fullName>
    </recommendedName>
</protein>
<evidence type="ECO:0000259" key="5">
    <source>
        <dbReference type="Pfam" id="PF13359"/>
    </source>
</evidence>
<evidence type="ECO:0000313" key="6">
    <source>
        <dbReference type="EMBL" id="KAF7371924.1"/>
    </source>
</evidence>
<evidence type="ECO:0000256" key="4">
    <source>
        <dbReference type="SAM" id="Phobius"/>
    </source>
</evidence>
<feature type="compositionally biased region" description="Acidic residues" evidence="3">
    <location>
        <begin position="312"/>
        <end position="326"/>
    </location>
</feature>
<keyword evidence="4" id="KW-0472">Membrane</keyword>
<name>A0A8H6Z6L9_9AGAR</name>
<reference evidence="6" key="1">
    <citation type="submission" date="2020-05" db="EMBL/GenBank/DDBJ databases">
        <title>Mycena genomes resolve the evolution of fungal bioluminescence.</title>
        <authorList>
            <person name="Tsai I.J."/>
        </authorList>
    </citation>
    <scope>NUCLEOTIDE SEQUENCE</scope>
    <source>
        <strain evidence="6">CCC161011</strain>
    </source>
</reference>
<dbReference type="EMBL" id="JACAZI010000001">
    <property type="protein sequence ID" value="KAF7371924.1"/>
    <property type="molecule type" value="Genomic_DNA"/>
</dbReference>
<proteinExistence type="predicted"/>
<gene>
    <name evidence="6" type="ORF">MVEN_00050100</name>
</gene>
<dbReference type="Pfam" id="PF13359">
    <property type="entry name" value="DDE_Tnp_4"/>
    <property type="match status" value="1"/>
</dbReference>
<feature type="region of interest" description="Disordered" evidence="3">
    <location>
        <begin position="298"/>
        <end position="326"/>
    </location>
</feature>
<keyword evidence="2" id="KW-0479">Metal-binding</keyword>